<reference evidence="1 2" key="1">
    <citation type="journal article" date="2014" name="Int. J. Syst. Evol. Microbiol.">
        <title>Phylogenomics and the dynamic genome evolution of the genus Streptococcus.</title>
        <authorList>
            <consortium name="The Broad Institute Genome Sequencing Platform"/>
            <person name="Richards V.P."/>
            <person name="Palmer S.R."/>
            <person name="Pavinski Bitar P.D."/>
            <person name="Qin X."/>
            <person name="Weinstock G.M."/>
            <person name="Highlander S.K."/>
            <person name="Town C.D."/>
            <person name="Burne R.A."/>
            <person name="Stanhope M.J."/>
        </authorList>
    </citation>
    <scope>NUCLEOTIDE SEQUENCE [LARGE SCALE GENOMIC DNA]</scope>
    <source>
        <strain evidence="1 2">707-05</strain>
    </source>
</reference>
<dbReference type="STRING" id="764299.STRIC_2367"/>
<dbReference type="Pfam" id="PF05096">
    <property type="entry name" value="Glu_cyclase_2"/>
    <property type="match status" value="1"/>
</dbReference>
<dbReference type="PANTHER" id="PTHR31270">
    <property type="entry name" value="GLUTAMINYL-PEPTIDE CYCLOTRANSFERASE"/>
    <property type="match status" value="1"/>
</dbReference>
<protein>
    <submittedName>
        <fullName evidence="1">Glutamine cyclotransferase domain protein</fullName>
    </submittedName>
</protein>
<dbReference type="Proteomes" id="UP000003330">
    <property type="component" value="Unassembled WGS sequence"/>
</dbReference>
<keyword evidence="2" id="KW-1185">Reference proteome</keyword>
<comment type="caution">
    <text evidence="1">The sequence shown here is derived from an EMBL/GenBank/DDBJ whole genome shotgun (WGS) entry which is preliminary data.</text>
</comment>
<dbReference type="eggNOG" id="COG3823">
    <property type="taxonomic scope" value="Bacteria"/>
</dbReference>
<dbReference type="GO" id="GO:0016603">
    <property type="term" value="F:glutaminyl-peptide cyclotransferase activity"/>
    <property type="evidence" value="ECO:0007669"/>
    <property type="project" value="InterPro"/>
</dbReference>
<dbReference type="EMBL" id="AEUX02000005">
    <property type="protein sequence ID" value="EHI70193.1"/>
    <property type="molecule type" value="Genomic_DNA"/>
</dbReference>
<proteinExistence type="predicted"/>
<evidence type="ECO:0000313" key="1">
    <source>
        <dbReference type="EMBL" id="EHI70193.1"/>
    </source>
</evidence>
<gene>
    <name evidence="1" type="ORF">STRIC_2367</name>
</gene>
<dbReference type="InterPro" id="IPR007788">
    <property type="entry name" value="QCT"/>
</dbReference>
<dbReference type="PANTHER" id="PTHR31270:SF1">
    <property type="entry name" value="GLUTAMINYL-PEPTIDE CYCLOTRANSFERASE"/>
    <property type="match status" value="1"/>
</dbReference>
<accession>G5K1V9</accession>
<evidence type="ECO:0000313" key="2">
    <source>
        <dbReference type="Proteomes" id="UP000003330"/>
    </source>
</evidence>
<sequence>MIKKGQVSLVRTYAYDRDLYTQGLEVFSPNEVLISAGRYGASKLGLYQLDEERFDIKKQFPETIFAEGLTLVTDFFWLLTYKEGLAYDNNENCLWMTSCNAYLQKRDPQDFSLLETVLVAIDGVPISMLNELEYVDGYLYANIWQTTTIVKLLPASGQVVATYDLGFLLDQLKLNKENYPDLDVLNGITHLSDNRFLVSGKLYPLMLEVVLED</sequence>
<dbReference type="OrthoDB" id="9783700at2"/>
<organism evidence="1 2">
    <name type="scientific">Streptococcus ictaluri 707-05</name>
    <dbReference type="NCBI Taxonomy" id="764299"/>
    <lineage>
        <taxon>Bacteria</taxon>
        <taxon>Bacillati</taxon>
        <taxon>Bacillota</taxon>
        <taxon>Bacilli</taxon>
        <taxon>Lactobacillales</taxon>
        <taxon>Streptococcaceae</taxon>
        <taxon>Streptococcus</taxon>
    </lineage>
</organism>
<dbReference type="AlphaFoldDB" id="G5K1V9"/>
<dbReference type="RefSeq" id="WP_008088448.1">
    <property type="nucleotide sequence ID" value="NZ_AEUX02000005.1"/>
</dbReference>
<dbReference type="SUPFAM" id="SSF63829">
    <property type="entry name" value="Calcium-dependent phosphotriesterase"/>
    <property type="match status" value="1"/>
</dbReference>
<name>G5K1V9_9STRE</name>